<evidence type="ECO:0000259" key="2">
    <source>
        <dbReference type="Pfam" id="PF01648"/>
    </source>
</evidence>
<dbReference type="GO" id="GO:0008897">
    <property type="term" value="F:holo-[acyl-carrier-protein] synthase activity"/>
    <property type="evidence" value="ECO:0007669"/>
    <property type="project" value="InterPro"/>
</dbReference>
<reference evidence="3" key="1">
    <citation type="submission" date="2019-08" db="EMBL/GenBank/DDBJ databases">
        <authorList>
            <person name="Kucharzyk K."/>
            <person name="Murdoch R.W."/>
            <person name="Higgins S."/>
            <person name="Loffler F."/>
        </authorList>
    </citation>
    <scope>NUCLEOTIDE SEQUENCE</scope>
</reference>
<accession>A0A644U1R2</accession>
<dbReference type="GO" id="GO:0005829">
    <property type="term" value="C:cytosol"/>
    <property type="evidence" value="ECO:0007669"/>
    <property type="project" value="TreeGrafter"/>
</dbReference>
<dbReference type="InterPro" id="IPR037143">
    <property type="entry name" value="4-PPantetheinyl_Trfase_dom_sf"/>
</dbReference>
<dbReference type="InterPro" id="IPR050559">
    <property type="entry name" value="P-Pant_transferase_sf"/>
</dbReference>
<comment type="caution">
    <text evidence="3">The sequence shown here is derived from an EMBL/GenBank/DDBJ whole genome shotgun (WGS) entry which is preliminary data.</text>
</comment>
<dbReference type="PANTHER" id="PTHR12215:SF10">
    <property type="entry name" value="L-AMINOADIPATE-SEMIALDEHYDE DEHYDROGENASE-PHOSPHOPANTETHEINYL TRANSFERASE"/>
    <property type="match status" value="1"/>
</dbReference>
<dbReference type="SUPFAM" id="SSF56214">
    <property type="entry name" value="4'-phosphopantetheinyl transferase"/>
    <property type="match status" value="2"/>
</dbReference>
<dbReference type="Pfam" id="PF01648">
    <property type="entry name" value="ACPS"/>
    <property type="match status" value="1"/>
</dbReference>
<dbReference type="GO" id="GO:0000287">
    <property type="term" value="F:magnesium ion binding"/>
    <property type="evidence" value="ECO:0007669"/>
    <property type="project" value="InterPro"/>
</dbReference>
<dbReference type="PANTHER" id="PTHR12215">
    <property type="entry name" value="PHOSPHOPANTETHEINE TRANSFERASE"/>
    <property type="match status" value="1"/>
</dbReference>
<sequence>MEFFIYHIDKAKECFGEDLSISHPKQISIWAKQFLINIIKQKGLTFNAAIECTIEGKPFFSFNPNFHFSISHTKEFIAIAISDKEIGIDIEQERKYKKELVERFFHPKESEYLNSLSNPKEQNQAFTKIWTLKESYVKCTGKGISNMFQAFYITIHDNEPQIHNNETPVKIQFLFDKENQLYISISEQYSSIK</sequence>
<evidence type="ECO:0000313" key="3">
    <source>
        <dbReference type="EMBL" id="MPL72849.1"/>
    </source>
</evidence>
<dbReference type="EMBL" id="VSSQ01000068">
    <property type="protein sequence ID" value="MPL72849.1"/>
    <property type="molecule type" value="Genomic_DNA"/>
</dbReference>
<dbReference type="AlphaFoldDB" id="A0A644U1R2"/>
<name>A0A644U1R2_9ZZZZ</name>
<dbReference type="Gene3D" id="3.90.470.20">
    <property type="entry name" value="4'-phosphopantetheinyl transferase domain"/>
    <property type="match status" value="1"/>
</dbReference>
<proteinExistence type="predicted"/>
<dbReference type="InterPro" id="IPR008278">
    <property type="entry name" value="4-PPantetheinyl_Trfase_dom"/>
</dbReference>
<evidence type="ECO:0000256" key="1">
    <source>
        <dbReference type="ARBA" id="ARBA00022679"/>
    </source>
</evidence>
<feature type="domain" description="4'-phosphopantetheinyl transferase" evidence="2">
    <location>
        <begin position="86"/>
        <end position="177"/>
    </location>
</feature>
<dbReference type="GO" id="GO:0019878">
    <property type="term" value="P:lysine biosynthetic process via aminoadipic acid"/>
    <property type="evidence" value="ECO:0007669"/>
    <property type="project" value="TreeGrafter"/>
</dbReference>
<gene>
    <name evidence="3" type="ORF">SDC9_18642</name>
</gene>
<keyword evidence="1" id="KW-0808">Transferase</keyword>
<protein>
    <recommendedName>
        <fullName evidence="2">4'-phosphopantetheinyl transferase domain-containing protein</fullName>
    </recommendedName>
</protein>
<organism evidence="3">
    <name type="scientific">bioreactor metagenome</name>
    <dbReference type="NCBI Taxonomy" id="1076179"/>
    <lineage>
        <taxon>unclassified sequences</taxon>
        <taxon>metagenomes</taxon>
        <taxon>ecological metagenomes</taxon>
    </lineage>
</organism>